<keyword evidence="10 20" id="KW-0418">Kinase</keyword>
<gene>
    <name evidence="20" type="ORF">C3L50_12595</name>
</gene>
<keyword evidence="21" id="KW-1185">Reference proteome</keyword>
<sequence>MKDHFMSEEYQEDDIHLRAILEKYLIHWYWFVLGALLCLSVAYVYLRYTIPQYQASTTILVKDDKKGGMLSELSAFADMGLGGGMKSNLDNEVEILKSRTLIERTVRELKLNVSLTRKGNVVDAELYQEAPIRVYFLNTKPSFYTELMQFEFVKLTANSFELTNKTEGETSKLLSSKKEFRYGEVIPTKNGDLIITKGITEKALNRYTERSINIIVTPLENVVASFQARLNINPISKTSSVVEISVVDPVIAKAEVFLDNLIRIYNEEAAADKSYISENTSKFVANRLLLITQELDGVEQDVQHFKTNNKLTDIETEAKLFIEGSTEYNKKRVEIEIQLNMVASMLDFIKKSTNSDLLPTNMISAQGDAPKLMDSYNELVLERNRILKSATVANPTVIKLDQQLASLKSNIVESLGRLQSNLNIQKRDLKGQEGLLDGKIGAIPVQERQFRVIARQQKVKEELYLYLLQKREETAISLAATEPNARVIDAAKAAKVPVSPKKRIIYLAALLLGLLIPLGILYVIELLDTKVKNRLDITDKFNIPFLGDVPRSDTPNEIISTTSRTSAAEALRIVRTNLDFMLNQVPDGSAKTIFMTSTIPGEGKTFISVNLAGIFALSGKKVLLIGMDIRSPKLNEYIGLPSLKGLTDYLSTKNAAIGDYINRLNNFEAFDVLLAGSIPPNPTEMLMSKKLDALFSQLKTEYDYILVDTAPVSLVSDTLIVAKHADTFVYVVRANHLDKRMLVVPNGMHREKKLPNMAFLLNDTDVTKGYGYGGYGYGYGYGNVVAKKPWYKRIFMK</sequence>
<comment type="catalytic activity">
    <reaction evidence="15">
        <text>L-tyrosyl-[protein] + ATP = O-phospho-L-tyrosyl-[protein] + ADP + H(+)</text>
        <dbReference type="Rhea" id="RHEA:10596"/>
        <dbReference type="Rhea" id="RHEA-COMP:10136"/>
        <dbReference type="Rhea" id="RHEA-COMP:20101"/>
        <dbReference type="ChEBI" id="CHEBI:15378"/>
        <dbReference type="ChEBI" id="CHEBI:30616"/>
        <dbReference type="ChEBI" id="CHEBI:46858"/>
        <dbReference type="ChEBI" id="CHEBI:61978"/>
        <dbReference type="ChEBI" id="CHEBI:456216"/>
        <dbReference type="EC" id="2.7.10.2"/>
    </reaction>
</comment>
<dbReference type="InterPro" id="IPR032807">
    <property type="entry name" value="GNVR"/>
</dbReference>
<proteinExistence type="inferred from homology"/>
<comment type="subcellular location">
    <subcellularLocation>
        <location evidence="1">Cell inner membrane</location>
        <topology evidence="1">Multi-pass membrane protein</topology>
    </subcellularLocation>
</comment>
<dbReference type="InterPro" id="IPR003856">
    <property type="entry name" value="LPS_length_determ_N"/>
</dbReference>
<dbReference type="InterPro" id="IPR025669">
    <property type="entry name" value="AAA_dom"/>
</dbReference>
<keyword evidence="13 16" id="KW-0472">Membrane</keyword>
<keyword evidence="8 16" id="KW-0812">Transmembrane</keyword>
<dbReference type="GO" id="GO:0042802">
    <property type="term" value="F:identical protein binding"/>
    <property type="evidence" value="ECO:0007669"/>
    <property type="project" value="UniProtKB-ARBA"/>
</dbReference>
<comment type="similarity">
    <text evidence="3">Belongs to the etk/wzc family.</text>
</comment>
<dbReference type="InterPro" id="IPR005702">
    <property type="entry name" value="Wzc-like_C"/>
</dbReference>
<feature type="transmembrane region" description="Helical" evidence="16">
    <location>
        <begin position="28"/>
        <end position="46"/>
    </location>
</feature>
<evidence type="ECO:0000313" key="21">
    <source>
        <dbReference type="Proteomes" id="UP000237310"/>
    </source>
</evidence>
<dbReference type="Pfam" id="PF13614">
    <property type="entry name" value="AAA_31"/>
    <property type="match status" value="1"/>
</dbReference>
<dbReference type="GO" id="GO:0005886">
    <property type="term" value="C:plasma membrane"/>
    <property type="evidence" value="ECO:0007669"/>
    <property type="project" value="UniProtKB-SubCell"/>
</dbReference>
<dbReference type="GO" id="GO:0004715">
    <property type="term" value="F:non-membrane spanning protein tyrosine kinase activity"/>
    <property type="evidence" value="ECO:0007669"/>
    <property type="project" value="UniProtKB-EC"/>
</dbReference>
<dbReference type="CDD" id="cd05387">
    <property type="entry name" value="BY-kinase"/>
    <property type="match status" value="1"/>
</dbReference>
<organism evidence="20 21">
    <name type="scientific">Flavobacterium alvei</name>
    <dbReference type="NCBI Taxonomy" id="2080416"/>
    <lineage>
        <taxon>Bacteria</taxon>
        <taxon>Pseudomonadati</taxon>
        <taxon>Bacteroidota</taxon>
        <taxon>Flavobacteriia</taxon>
        <taxon>Flavobacteriales</taxon>
        <taxon>Flavobacteriaceae</taxon>
        <taxon>Flavobacterium</taxon>
    </lineage>
</organism>
<dbReference type="Gene3D" id="3.40.50.300">
    <property type="entry name" value="P-loop containing nucleotide triphosphate hydrolases"/>
    <property type="match status" value="1"/>
</dbReference>
<evidence type="ECO:0000256" key="15">
    <source>
        <dbReference type="ARBA" id="ARBA00051245"/>
    </source>
</evidence>
<dbReference type="EC" id="2.7.10.2" evidence="4"/>
<keyword evidence="7" id="KW-0808">Transferase</keyword>
<evidence type="ECO:0000256" key="13">
    <source>
        <dbReference type="ARBA" id="ARBA00023136"/>
    </source>
</evidence>
<dbReference type="Pfam" id="PF02706">
    <property type="entry name" value="Wzz"/>
    <property type="match status" value="1"/>
</dbReference>
<dbReference type="NCBIfam" id="TIGR01007">
    <property type="entry name" value="eps_fam"/>
    <property type="match status" value="1"/>
</dbReference>
<keyword evidence="14" id="KW-0829">Tyrosine-protein kinase</keyword>
<evidence type="ECO:0000259" key="17">
    <source>
        <dbReference type="Pfam" id="PF02706"/>
    </source>
</evidence>
<dbReference type="Pfam" id="PF13807">
    <property type="entry name" value="GNVR"/>
    <property type="match status" value="1"/>
</dbReference>
<evidence type="ECO:0000256" key="8">
    <source>
        <dbReference type="ARBA" id="ARBA00022692"/>
    </source>
</evidence>
<feature type="domain" description="Polysaccharide chain length determinant N-terminal" evidence="17">
    <location>
        <begin position="13"/>
        <end position="109"/>
    </location>
</feature>
<evidence type="ECO:0000256" key="4">
    <source>
        <dbReference type="ARBA" id="ARBA00011903"/>
    </source>
</evidence>
<evidence type="ECO:0000259" key="19">
    <source>
        <dbReference type="Pfam" id="PF13807"/>
    </source>
</evidence>
<evidence type="ECO:0000259" key="18">
    <source>
        <dbReference type="Pfam" id="PF13614"/>
    </source>
</evidence>
<dbReference type="EMBL" id="PQVG01000007">
    <property type="protein sequence ID" value="POY38106.1"/>
    <property type="molecule type" value="Genomic_DNA"/>
</dbReference>
<evidence type="ECO:0000256" key="12">
    <source>
        <dbReference type="ARBA" id="ARBA00022989"/>
    </source>
</evidence>
<accession>A0A2S5A6G3</accession>
<evidence type="ECO:0000256" key="7">
    <source>
        <dbReference type="ARBA" id="ARBA00022679"/>
    </source>
</evidence>
<evidence type="ECO:0000256" key="5">
    <source>
        <dbReference type="ARBA" id="ARBA00022475"/>
    </source>
</evidence>
<evidence type="ECO:0000256" key="16">
    <source>
        <dbReference type="SAM" id="Phobius"/>
    </source>
</evidence>
<dbReference type="Proteomes" id="UP000237310">
    <property type="component" value="Unassembled WGS sequence"/>
</dbReference>
<keyword evidence="5" id="KW-1003">Cell membrane</keyword>
<comment type="caution">
    <text evidence="20">The sequence shown here is derived from an EMBL/GenBank/DDBJ whole genome shotgun (WGS) entry which is preliminary data.</text>
</comment>
<evidence type="ECO:0000256" key="6">
    <source>
        <dbReference type="ARBA" id="ARBA00022519"/>
    </source>
</evidence>
<dbReference type="RefSeq" id="WP_103806540.1">
    <property type="nucleotide sequence ID" value="NZ_PQVG01000007.1"/>
</dbReference>
<feature type="transmembrane region" description="Helical" evidence="16">
    <location>
        <begin position="504"/>
        <end position="524"/>
    </location>
</feature>
<dbReference type="SUPFAM" id="SSF52540">
    <property type="entry name" value="P-loop containing nucleoside triphosphate hydrolases"/>
    <property type="match status" value="1"/>
</dbReference>
<evidence type="ECO:0000256" key="14">
    <source>
        <dbReference type="ARBA" id="ARBA00023137"/>
    </source>
</evidence>
<evidence type="ECO:0000256" key="1">
    <source>
        <dbReference type="ARBA" id="ARBA00004429"/>
    </source>
</evidence>
<dbReference type="GO" id="GO:0005524">
    <property type="term" value="F:ATP binding"/>
    <property type="evidence" value="ECO:0007669"/>
    <property type="project" value="UniProtKB-KW"/>
</dbReference>
<dbReference type="AlphaFoldDB" id="A0A2S5A6G3"/>
<evidence type="ECO:0000313" key="20">
    <source>
        <dbReference type="EMBL" id="POY38106.1"/>
    </source>
</evidence>
<keyword evidence="12 16" id="KW-1133">Transmembrane helix</keyword>
<keyword evidence="6" id="KW-0997">Cell inner membrane</keyword>
<evidence type="ECO:0000256" key="11">
    <source>
        <dbReference type="ARBA" id="ARBA00022840"/>
    </source>
</evidence>
<dbReference type="PANTHER" id="PTHR32309">
    <property type="entry name" value="TYROSINE-PROTEIN KINASE"/>
    <property type="match status" value="1"/>
</dbReference>
<dbReference type="PANTHER" id="PTHR32309:SF13">
    <property type="entry name" value="FERRIC ENTEROBACTIN TRANSPORT PROTEIN FEPE"/>
    <property type="match status" value="1"/>
</dbReference>
<feature type="domain" description="Tyrosine-protein kinase G-rich" evidence="19">
    <location>
        <begin position="454"/>
        <end position="521"/>
    </location>
</feature>
<name>A0A2S5A6G3_9FLAO</name>
<evidence type="ECO:0000256" key="3">
    <source>
        <dbReference type="ARBA" id="ARBA00008883"/>
    </source>
</evidence>
<dbReference type="FunFam" id="3.40.50.300:FF:000527">
    <property type="entry name" value="Tyrosine-protein kinase etk"/>
    <property type="match status" value="1"/>
</dbReference>
<evidence type="ECO:0000256" key="9">
    <source>
        <dbReference type="ARBA" id="ARBA00022741"/>
    </source>
</evidence>
<keyword evidence="9" id="KW-0547">Nucleotide-binding</keyword>
<dbReference type="OrthoDB" id="9794577at2"/>
<reference evidence="20 21" key="1">
    <citation type="submission" date="2018-01" db="EMBL/GenBank/DDBJ databases">
        <authorList>
            <person name="Gaut B.S."/>
            <person name="Morton B.R."/>
            <person name="Clegg M.T."/>
            <person name="Duvall M.R."/>
        </authorList>
    </citation>
    <scope>NUCLEOTIDE SEQUENCE [LARGE SCALE GENOMIC DNA]</scope>
    <source>
        <strain evidence="20 21">HR-AY</strain>
    </source>
</reference>
<evidence type="ECO:0000256" key="10">
    <source>
        <dbReference type="ARBA" id="ARBA00022777"/>
    </source>
</evidence>
<evidence type="ECO:0000256" key="2">
    <source>
        <dbReference type="ARBA" id="ARBA00007316"/>
    </source>
</evidence>
<dbReference type="InterPro" id="IPR027417">
    <property type="entry name" value="P-loop_NTPase"/>
</dbReference>
<comment type="similarity">
    <text evidence="2">Belongs to the CpsD/CapB family.</text>
</comment>
<protein>
    <recommendedName>
        <fullName evidence="4">non-specific protein-tyrosine kinase</fullName>
        <ecNumber evidence="4">2.7.10.2</ecNumber>
    </recommendedName>
</protein>
<feature type="domain" description="AAA" evidence="18">
    <location>
        <begin position="591"/>
        <end position="719"/>
    </location>
</feature>
<dbReference type="InterPro" id="IPR050445">
    <property type="entry name" value="Bact_polysacc_biosynth/exp"/>
</dbReference>
<keyword evidence="11" id="KW-0067">ATP-binding</keyword>